<dbReference type="InterPro" id="IPR011009">
    <property type="entry name" value="Kinase-like_dom_sf"/>
</dbReference>
<dbReference type="InterPro" id="IPR053083">
    <property type="entry name" value="TF_kinase-domain_protein"/>
</dbReference>
<feature type="domain" description="Protein kinase" evidence="1">
    <location>
        <begin position="12"/>
        <end position="357"/>
    </location>
</feature>
<dbReference type="GO" id="GO:0004672">
    <property type="term" value="F:protein kinase activity"/>
    <property type="evidence" value="ECO:0007669"/>
    <property type="project" value="InterPro"/>
</dbReference>
<dbReference type="PANTHER" id="PTHR44305:SF24">
    <property type="entry name" value="TYROSINE-PROTEIN KINASE C03B1.5-RELATED"/>
    <property type="match status" value="1"/>
</dbReference>
<dbReference type="Gene3D" id="1.10.510.10">
    <property type="entry name" value="Transferase(Phosphotransferase) domain 1"/>
    <property type="match status" value="1"/>
</dbReference>
<organism evidence="2 3">
    <name type="scientific">Trichoderma citrinoviride</name>
    <dbReference type="NCBI Taxonomy" id="58853"/>
    <lineage>
        <taxon>Eukaryota</taxon>
        <taxon>Fungi</taxon>
        <taxon>Dikarya</taxon>
        <taxon>Ascomycota</taxon>
        <taxon>Pezizomycotina</taxon>
        <taxon>Sordariomycetes</taxon>
        <taxon>Hypocreomycetidae</taxon>
        <taxon>Hypocreales</taxon>
        <taxon>Hypocreaceae</taxon>
        <taxon>Trichoderma</taxon>
    </lineage>
</organism>
<dbReference type="PANTHER" id="PTHR44305">
    <property type="entry name" value="SI:DKEY-192D15.2-RELATED"/>
    <property type="match status" value="1"/>
</dbReference>
<dbReference type="EMBL" id="KZ680212">
    <property type="protein sequence ID" value="PTB66964.1"/>
    <property type="molecule type" value="Genomic_DNA"/>
</dbReference>
<dbReference type="RefSeq" id="XP_024750284.1">
    <property type="nucleotide sequence ID" value="XM_024897881.1"/>
</dbReference>
<dbReference type="InterPro" id="IPR000719">
    <property type="entry name" value="Prot_kinase_dom"/>
</dbReference>
<dbReference type="PROSITE" id="PS50011">
    <property type="entry name" value="PROTEIN_KINASE_DOM"/>
    <property type="match status" value="1"/>
</dbReference>
<gene>
    <name evidence="2" type="ORF">BBK36DRAFT_19569</name>
</gene>
<dbReference type="AlphaFoldDB" id="A0A2T4BCA9"/>
<keyword evidence="3" id="KW-1185">Reference proteome</keyword>
<dbReference type="GeneID" id="36605999"/>
<accession>A0A2T4BCA9</accession>
<dbReference type="OrthoDB" id="4062651at2759"/>
<dbReference type="GO" id="GO:0005524">
    <property type="term" value="F:ATP binding"/>
    <property type="evidence" value="ECO:0007669"/>
    <property type="project" value="InterPro"/>
</dbReference>
<evidence type="ECO:0000259" key="1">
    <source>
        <dbReference type="PROSITE" id="PS50011"/>
    </source>
</evidence>
<proteinExistence type="predicted"/>
<dbReference type="SUPFAM" id="SSF56112">
    <property type="entry name" value="Protein kinase-like (PK-like)"/>
    <property type="match status" value="1"/>
</dbReference>
<reference evidence="3" key="1">
    <citation type="submission" date="2016-07" db="EMBL/GenBank/DDBJ databases">
        <title>Multiple horizontal gene transfer events from other fungi enriched the ability of initially mycotrophic Trichoderma (Ascomycota) to feed on dead plant biomass.</title>
        <authorList>
            <consortium name="DOE Joint Genome Institute"/>
            <person name="Atanasova L."/>
            <person name="Chenthamara K."/>
            <person name="Zhang J."/>
            <person name="Grujic M."/>
            <person name="Henrissat B."/>
            <person name="Kuo A."/>
            <person name="Aerts A."/>
            <person name="Salamov A."/>
            <person name="Lipzen A."/>
            <person name="Labutti K."/>
            <person name="Barry K."/>
            <person name="Miao Y."/>
            <person name="Rahimi M.J."/>
            <person name="Shen Q."/>
            <person name="Grigoriev I.V."/>
            <person name="Kubicek C.P."/>
            <person name="Druzhinina I.S."/>
        </authorList>
    </citation>
    <scope>NUCLEOTIDE SEQUENCE [LARGE SCALE GENOMIC DNA]</scope>
    <source>
        <strain evidence="3">TUCIM 6016</strain>
    </source>
</reference>
<dbReference type="Proteomes" id="UP000241546">
    <property type="component" value="Unassembled WGS sequence"/>
</dbReference>
<name>A0A2T4BCA9_9HYPO</name>
<evidence type="ECO:0000313" key="2">
    <source>
        <dbReference type="EMBL" id="PTB66964.1"/>
    </source>
</evidence>
<protein>
    <recommendedName>
        <fullName evidence="1">Protein kinase domain-containing protein</fullName>
    </recommendedName>
</protein>
<evidence type="ECO:0000313" key="3">
    <source>
        <dbReference type="Proteomes" id="UP000241546"/>
    </source>
</evidence>
<sequence length="357" mass="40813">MASQNNSNNSEFALLDRKGDGTWTAIKRANPDEKDLYIALPWGNFDVPIPNDPYKDQPEEGVVTRPEVPSWVHVNSLVLKDTDVVYRIFNHKNIVSIAGSIEADSHEAAASANTGPLDYLVWDHCAHSDLTARMKALRESPDEPIKESFCWHVLTSLLEAITYLHDGKRLVEEGGQRLWKAESSTWTPILHGKIEPHNVLFQKTGQDEAHDRCKLADLRWAVALNHKISYYEGERDELDEDGGSAASRLERLEETLSLDACVPKWQNPHGHSIDSELYALGRLIHSMMTDDRHETNTGYCMHELEGKYSEQLAAVVKFLLDRRLYLTRFAEQRVERVLPMTKVVMEYYREWKMVNDG</sequence>